<evidence type="ECO:0000313" key="1">
    <source>
        <dbReference type="EMBL" id="PLW86006.1"/>
    </source>
</evidence>
<dbReference type="Proteomes" id="UP000235162">
    <property type="component" value="Unassembled WGS sequence"/>
</dbReference>
<name>A0AAP8MDU9_9GAMM</name>
<dbReference type="EMBL" id="PKUR01000002">
    <property type="protein sequence ID" value="PLW86006.1"/>
    <property type="molecule type" value="Genomic_DNA"/>
</dbReference>
<keyword evidence="2" id="KW-1185">Reference proteome</keyword>
<gene>
    <name evidence="1" type="ORF">C0029_06015</name>
</gene>
<comment type="caution">
    <text evidence="1">The sequence shown here is derived from an EMBL/GenBank/DDBJ whole genome shotgun (WGS) entry which is preliminary data.</text>
</comment>
<evidence type="ECO:0000313" key="2">
    <source>
        <dbReference type="Proteomes" id="UP000235162"/>
    </source>
</evidence>
<accession>A0AAP8MDU9</accession>
<protein>
    <submittedName>
        <fullName evidence="1">Uncharacterized protein</fullName>
    </submittedName>
</protein>
<proteinExistence type="predicted"/>
<dbReference type="AlphaFoldDB" id="A0AAP8MDU9"/>
<sequence length="94" mass="10596">MARQDALWDLDRLFIMEEKMRYSPILLALFAIASQAQDAPTDRNSYCSNIAKFAEQAMQNRQAGLPPRSQINNIRLYFTTDAERGAANALVESA</sequence>
<reference evidence="1 2" key="1">
    <citation type="submission" date="2018-01" db="EMBL/GenBank/DDBJ databases">
        <title>The draft genome sequence of Halioglobus japonicus S1-36.</title>
        <authorList>
            <person name="Du Z.-J."/>
            <person name="Shi M.-J."/>
        </authorList>
    </citation>
    <scope>NUCLEOTIDE SEQUENCE [LARGE SCALE GENOMIC DNA]</scope>
    <source>
        <strain evidence="1 2">S1-36</strain>
    </source>
</reference>
<organism evidence="1 2">
    <name type="scientific">Halioglobus japonicus</name>
    <dbReference type="NCBI Taxonomy" id="930805"/>
    <lineage>
        <taxon>Bacteria</taxon>
        <taxon>Pseudomonadati</taxon>
        <taxon>Pseudomonadota</taxon>
        <taxon>Gammaproteobacteria</taxon>
        <taxon>Cellvibrionales</taxon>
        <taxon>Halieaceae</taxon>
        <taxon>Halioglobus</taxon>
    </lineage>
</organism>
<dbReference type="KEGG" id="hja:BST95_06955"/>